<evidence type="ECO:0000313" key="3">
    <source>
        <dbReference type="Proteomes" id="UP001168537"/>
    </source>
</evidence>
<comment type="caution">
    <text evidence="2">The sequence shown here is derived from an EMBL/GenBank/DDBJ whole genome shotgun (WGS) entry which is preliminary data.</text>
</comment>
<proteinExistence type="predicted"/>
<organism evidence="2 3">
    <name type="scientific">Nocardioides abyssi</name>
    <dbReference type="NCBI Taxonomy" id="3058370"/>
    <lineage>
        <taxon>Bacteria</taxon>
        <taxon>Bacillati</taxon>
        <taxon>Actinomycetota</taxon>
        <taxon>Actinomycetes</taxon>
        <taxon>Propionibacteriales</taxon>
        <taxon>Nocardioidaceae</taxon>
        <taxon>Nocardioides</taxon>
    </lineage>
</organism>
<keyword evidence="2" id="KW-0255">Endonuclease</keyword>
<dbReference type="Gene3D" id="3.60.10.10">
    <property type="entry name" value="Endonuclease/exonuclease/phosphatase"/>
    <property type="match status" value="1"/>
</dbReference>
<keyword evidence="2" id="KW-0540">Nuclease</keyword>
<dbReference type="SUPFAM" id="SSF56219">
    <property type="entry name" value="DNase I-like"/>
    <property type="match status" value="1"/>
</dbReference>
<keyword evidence="3" id="KW-1185">Reference proteome</keyword>
<dbReference type="SUPFAM" id="SSF56024">
    <property type="entry name" value="Phospholipase D/nuclease"/>
    <property type="match status" value="1"/>
</dbReference>
<dbReference type="EMBL" id="JAUHJR010000004">
    <property type="protein sequence ID" value="MDN4162167.1"/>
    <property type="molecule type" value="Genomic_DNA"/>
</dbReference>
<dbReference type="InterPro" id="IPR005135">
    <property type="entry name" value="Endo/exonuclease/phosphatase"/>
</dbReference>
<dbReference type="Gene3D" id="3.30.870.10">
    <property type="entry name" value="Endonuclease Chain A"/>
    <property type="match status" value="1"/>
</dbReference>
<dbReference type="GO" id="GO:0004519">
    <property type="term" value="F:endonuclease activity"/>
    <property type="evidence" value="ECO:0007669"/>
    <property type="project" value="UniProtKB-KW"/>
</dbReference>
<reference evidence="2" key="1">
    <citation type="submission" date="2023-06" db="EMBL/GenBank/DDBJ databases">
        <title>Draft genome sequence of Nocardioides sp. SOB72.</title>
        <authorList>
            <person name="Zhang G."/>
        </authorList>
    </citation>
    <scope>NUCLEOTIDE SEQUENCE</scope>
    <source>
        <strain evidence="2">SOB72</strain>
    </source>
</reference>
<name>A0ABT8EVL9_9ACTN</name>
<evidence type="ECO:0000259" key="1">
    <source>
        <dbReference type="Pfam" id="PF03372"/>
    </source>
</evidence>
<dbReference type="Pfam" id="PF03372">
    <property type="entry name" value="Exo_endo_phos"/>
    <property type="match status" value="1"/>
</dbReference>
<dbReference type="RefSeq" id="WP_300961313.1">
    <property type="nucleotide sequence ID" value="NZ_JAUHJR010000004.1"/>
</dbReference>
<evidence type="ECO:0000313" key="2">
    <source>
        <dbReference type="EMBL" id="MDN4162167.1"/>
    </source>
</evidence>
<feature type="domain" description="Endonuclease/exonuclease/phosphatase" evidence="1">
    <location>
        <begin position="73"/>
        <end position="300"/>
    </location>
</feature>
<protein>
    <submittedName>
        <fullName evidence="2">Endonuclease/exonuclease/phosphatase family protein</fullName>
    </submittedName>
</protein>
<sequence length="650" mass="69013">MGAPSAVVLVVRRALATALGATLVAGLALVLSLTLLAPLAPPAPPAADAAGTVETALAPVAAAVPSATYRTFTLNVCHCLGPKKAMADVRKALTLGDAGGLQEFSQLEDRQNLMKLLNEKDWGWYMPTGLGVAIPIVWDRKRFRLIEGRSVMTHPAQNGVTPARFINTVRLRELGTGKVFGFINTHTIAQASRDAQLSNMNRIPRLRKHLRMLRQEIKRLATTTEHVFAAGDLNVNYLADRRRRLPGLPTDALGDLVSFDMALTGSRGQGSLLDYAMTLRKGSGFARTSATVVRGFNSDHDAVVITYRTNDLFATGALHNRPVGGSGADRKRIGDRQARAVMNAEPGDLVRLATARLDEPAVGDALVAAAAEGVRVQVVLGAGAGTDLERRLAAAVGSDRSAPSWVVRCSASCLGGAGRTDTSVLLVSRAGGTTELTMVGAGKVAKAARNQWSSSYVSSDPELYAGYGRIFARLAADTADTTRTRVLTWGRYVAQLYPVPDVPRRDPVLRGLAAVGCKNADGLRTSDGRTNVRVLVRSWAGARGKRIAERLVTLRRRGCDVAAVVGPQVLSGVRRTLQRGGVAVRTAKVGGNLLVVDGRYGKRAGVQKAWVGGPAWSDGALAGDGVSLVVSEPDTVRQYLDGFTRVWSNS</sequence>
<dbReference type="Proteomes" id="UP001168537">
    <property type="component" value="Unassembled WGS sequence"/>
</dbReference>
<accession>A0ABT8EVL9</accession>
<keyword evidence="2" id="KW-0378">Hydrolase</keyword>
<gene>
    <name evidence="2" type="ORF">QWY29_12455</name>
</gene>
<dbReference type="InterPro" id="IPR036691">
    <property type="entry name" value="Endo/exonu/phosph_ase_sf"/>
</dbReference>